<evidence type="ECO:0000313" key="1">
    <source>
        <dbReference type="EMBL" id="ASV29877.1"/>
    </source>
</evidence>
<dbReference type="PANTHER" id="PTHR39639">
    <property type="entry name" value="CHROMOSOME 16, WHOLE GENOME SHOTGUN SEQUENCE"/>
    <property type="match status" value="1"/>
</dbReference>
<dbReference type="Pfam" id="PF01844">
    <property type="entry name" value="HNH"/>
    <property type="match status" value="1"/>
</dbReference>
<keyword evidence="2" id="KW-1185">Reference proteome</keyword>
<dbReference type="PANTHER" id="PTHR39639:SF1">
    <property type="entry name" value="DUF262 DOMAIN-CONTAINING PROTEIN"/>
    <property type="match status" value="1"/>
</dbReference>
<dbReference type="GO" id="GO:0008270">
    <property type="term" value="F:zinc ion binding"/>
    <property type="evidence" value="ECO:0007669"/>
    <property type="project" value="InterPro"/>
</dbReference>
<gene>
    <name evidence="1" type="ORF">CJ263_06385</name>
</gene>
<dbReference type="Proteomes" id="UP000215244">
    <property type="component" value="Chromosome"/>
</dbReference>
<dbReference type="AlphaFoldDB" id="A0A223V3R0"/>
<dbReference type="InterPro" id="IPR004919">
    <property type="entry name" value="GmrSD_N"/>
</dbReference>
<evidence type="ECO:0000313" key="2">
    <source>
        <dbReference type="Proteomes" id="UP000215244"/>
    </source>
</evidence>
<proteinExistence type="predicted"/>
<dbReference type="InterPro" id="IPR003615">
    <property type="entry name" value="HNH_nuc"/>
</dbReference>
<reference evidence="1 2" key="1">
    <citation type="submission" date="2017-08" db="EMBL/GenBank/DDBJ databases">
        <title>The complete genome sequence of Maribacter sp. B1, isolated from deep-sea sediment.</title>
        <authorList>
            <person name="Wu Y.-H."/>
            <person name="Cheng H."/>
            <person name="Xu X.-W."/>
        </authorList>
    </citation>
    <scope>NUCLEOTIDE SEQUENCE [LARGE SCALE GENOMIC DNA]</scope>
    <source>
        <strain evidence="1 2">B1</strain>
    </source>
</reference>
<sequence>MPRQTVPDIDFDHFALGEIQELFDNDKIFINESYQRGDIWKDRQKIELIKSIDQRYSIGVLVLFINEKDQYEILDGQQRLLTIKSYLSDEIKGIDDDLTKYSELSRRDKLQIDAYSVYYLKLKSHDPETKEEDIVQTFLRLQEGTPLNKAEKLNAHRGEFKNVFKDIAITHPLFKFLGTERRFRFRQLAAELMTLEFEGDFDNLIFPSLDIHTLTGTIKKYEKKVPKRQLKFFKGNLDYMHNSINMLLGAFKIRDVISFYLLISYLRKKRAGNNNLNTELSAFAKEFMCNLNKFSIYDLKPPRGMTKKEFDTYKSYKTESKLMTTPASFKTRLEIMISEFDRLLPIIEKDPERLHNEEQRRILFFRQRGICPECSKSLDFKKAEAHHVIHHSKGGITDDLEHSVLLHTNCHKRVHKREKKKQTKLDI</sequence>
<dbReference type="RefSeq" id="WP_094996500.1">
    <property type="nucleotide sequence ID" value="NZ_BMJL01000006.1"/>
</dbReference>
<protein>
    <submittedName>
        <fullName evidence="1">Uncharacterized protein</fullName>
    </submittedName>
</protein>
<name>A0A223V3R0_9FLAO</name>
<dbReference type="KEGG" id="marb:CJ263_06385"/>
<accession>A0A223V3R0</accession>
<dbReference type="InterPro" id="IPR002711">
    <property type="entry name" value="HNH"/>
</dbReference>
<dbReference type="GO" id="GO:0003676">
    <property type="term" value="F:nucleic acid binding"/>
    <property type="evidence" value="ECO:0007669"/>
    <property type="project" value="InterPro"/>
</dbReference>
<dbReference type="GO" id="GO:0004519">
    <property type="term" value="F:endonuclease activity"/>
    <property type="evidence" value="ECO:0007669"/>
    <property type="project" value="InterPro"/>
</dbReference>
<dbReference type="Pfam" id="PF03235">
    <property type="entry name" value="GmrSD_N"/>
    <property type="match status" value="1"/>
</dbReference>
<dbReference type="OrthoDB" id="9764212at2"/>
<dbReference type="SMART" id="SM00507">
    <property type="entry name" value="HNHc"/>
    <property type="match status" value="1"/>
</dbReference>
<dbReference type="Gene3D" id="1.10.30.50">
    <property type="match status" value="1"/>
</dbReference>
<dbReference type="EMBL" id="CP022957">
    <property type="protein sequence ID" value="ASV29877.1"/>
    <property type="molecule type" value="Genomic_DNA"/>
</dbReference>
<organism evidence="1 2">
    <name type="scientific">Maribacter cobaltidurans</name>
    <dbReference type="NCBI Taxonomy" id="1178778"/>
    <lineage>
        <taxon>Bacteria</taxon>
        <taxon>Pseudomonadati</taxon>
        <taxon>Bacteroidota</taxon>
        <taxon>Flavobacteriia</taxon>
        <taxon>Flavobacteriales</taxon>
        <taxon>Flavobacteriaceae</taxon>
        <taxon>Maribacter</taxon>
    </lineage>
</organism>